<name>A0A8C6G5C3_MUSSI</name>
<protein>
    <recommendedName>
        <fullName evidence="2">Helicase C-terminal domain-containing protein</fullName>
    </recommendedName>
</protein>
<evidence type="ECO:0000259" key="2">
    <source>
        <dbReference type="PROSITE" id="PS51194"/>
    </source>
</evidence>
<dbReference type="SUPFAM" id="SSF52540">
    <property type="entry name" value="P-loop containing nucleoside triphosphate hydrolases"/>
    <property type="match status" value="1"/>
</dbReference>
<feature type="chain" id="PRO_5034074549" description="Helicase C-terminal domain-containing protein" evidence="1">
    <location>
        <begin position="23"/>
        <end position="135"/>
    </location>
</feature>
<dbReference type="PROSITE" id="PS51194">
    <property type="entry name" value="HELICASE_CTER"/>
    <property type="match status" value="1"/>
</dbReference>
<dbReference type="GeneTree" id="ENSGT00940000153783"/>
<dbReference type="Ensembl" id="ENSMSIT00000000962.1">
    <property type="protein sequence ID" value="ENSMSIP00000000739.1"/>
    <property type="gene ID" value="ENSMSIG00000000766.1"/>
</dbReference>
<dbReference type="SMART" id="SM00490">
    <property type="entry name" value="HELICc"/>
    <property type="match status" value="1"/>
</dbReference>
<keyword evidence="4" id="KW-1185">Reference proteome</keyword>
<dbReference type="Proteomes" id="UP000694415">
    <property type="component" value="Unplaced"/>
</dbReference>
<reference evidence="3" key="2">
    <citation type="submission" date="2025-09" db="UniProtKB">
        <authorList>
            <consortium name="Ensembl"/>
        </authorList>
    </citation>
    <scope>IDENTIFICATION</scope>
</reference>
<feature type="signal peptide" evidence="1">
    <location>
        <begin position="1"/>
        <end position="22"/>
    </location>
</feature>
<proteinExistence type="predicted"/>
<evidence type="ECO:0000256" key="1">
    <source>
        <dbReference type="SAM" id="SignalP"/>
    </source>
</evidence>
<accession>A0A8C6G5C3</accession>
<dbReference type="Pfam" id="PF00271">
    <property type="entry name" value="Helicase_C"/>
    <property type="match status" value="1"/>
</dbReference>
<organism evidence="3 4">
    <name type="scientific">Mus spicilegus</name>
    <name type="common">Mound-building mouse</name>
    <dbReference type="NCBI Taxonomy" id="10103"/>
    <lineage>
        <taxon>Eukaryota</taxon>
        <taxon>Metazoa</taxon>
        <taxon>Chordata</taxon>
        <taxon>Craniata</taxon>
        <taxon>Vertebrata</taxon>
        <taxon>Euteleostomi</taxon>
        <taxon>Mammalia</taxon>
        <taxon>Eutheria</taxon>
        <taxon>Euarchontoglires</taxon>
        <taxon>Glires</taxon>
        <taxon>Rodentia</taxon>
        <taxon>Myomorpha</taxon>
        <taxon>Muroidea</taxon>
        <taxon>Muridae</taxon>
        <taxon>Murinae</taxon>
        <taxon>Mus</taxon>
        <taxon>Mus</taxon>
    </lineage>
</organism>
<dbReference type="Gene3D" id="3.40.50.300">
    <property type="entry name" value="P-loop containing nucleotide triphosphate hydrolases"/>
    <property type="match status" value="1"/>
</dbReference>
<dbReference type="AlphaFoldDB" id="A0A8C6G5C3"/>
<reference evidence="3" key="1">
    <citation type="submission" date="2025-08" db="UniProtKB">
        <authorList>
            <consortium name="Ensembl"/>
        </authorList>
    </citation>
    <scope>IDENTIFICATION</scope>
</reference>
<keyword evidence="1" id="KW-0732">Signal</keyword>
<evidence type="ECO:0000313" key="4">
    <source>
        <dbReference type="Proteomes" id="UP000694415"/>
    </source>
</evidence>
<evidence type="ECO:0000313" key="3">
    <source>
        <dbReference type="Ensembl" id="ENSMSIP00000000739.1"/>
    </source>
</evidence>
<dbReference type="InterPro" id="IPR027417">
    <property type="entry name" value="P-loop_NTPase"/>
</dbReference>
<feature type="domain" description="Helicase C-terminal" evidence="2">
    <location>
        <begin position="1"/>
        <end position="135"/>
    </location>
</feature>
<sequence>RAGKGSETPLLLLIISSLRVHGENACQGLHNFCSLQQKKKDFITREFRPRSSHVLITTDLLAHEIDLQKVSLAINYDLPTNCENYIPRIGRGVQRGSKGVAINFVIEEYKRILCEKETFYNTTVEGMPMNVAGLV</sequence>
<dbReference type="PANTHER" id="PTHR47958">
    <property type="entry name" value="ATP-DEPENDENT RNA HELICASE DBP3"/>
    <property type="match status" value="1"/>
</dbReference>
<dbReference type="InterPro" id="IPR001650">
    <property type="entry name" value="Helicase_C-like"/>
</dbReference>